<reference evidence="11 12" key="1">
    <citation type="journal article" date="2009" name="Nat. Biotechnol.">
        <title>Genome sequence of the recombinant protein production host Pichia pastoris.</title>
        <authorList>
            <person name="De Schutter K."/>
            <person name="Lin Y.C."/>
            <person name="Tiels P."/>
            <person name="Van Hecke A."/>
            <person name="Glinka S."/>
            <person name="Weber-Lehmann J."/>
            <person name="Rouze P."/>
            <person name="Van de Peer Y."/>
            <person name="Callewaert N."/>
        </authorList>
    </citation>
    <scope>NUCLEOTIDE SEQUENCE [LARGE SCALE GENOMIC DNA]</scope>
    <source>
        <strain evidence="12">GS115 / ATCC 20864</strain>
    </source>
</reference>
<dbReference type="SMR" id="C4QXQ1"/>
<evidence type="ECO:0000256" key="8">
    <source>
        <dbReference type="ARBA" id="ARBA00023128"/>
    </source>
</evidence>
<comment type="catalytic activity">
    <reaction evidence="9">
        <text>ATP + H2O = ADP + phosphate + H(+)</text>
        <dbReference type="Rhea" id="RHEA:13065"/>
        <dbReference type="ChEBI" id="CHEBI:15377"/>
        <dbReference type="ChEBI" id="CHEBI:15378"/>
        <dbReference type="ChEBI" id="CHEBI:30616"/>
        <dbReference type="ChEBI" id="CHEBI:43474"/>
        <dbReference type="ChEBI" id="CHEBI:456216"/>
        <dbReference type="EC" id="3.6.4.13"/>
    </reaction>
</comment>
<proteinExistence type="predicted"/>
<gene>
    <name evidence="11" type="ordered locus">PAS_chr1-4_0191</name>
</gene>
<evidence type="ECO:0000256" key="3">
    <source>
        <dbReference type="ARBA" id="ARBA00022741"/>
    </source>
</evidence>
<keyword evidence="6" id="KW-0067">ATP-binding</keyword>
<dbReference type="SMART" id="SM00487">
    <property type="entry name" value="DEXDc"/>
    <property type="match status" value="1"/>
</dbReference>
<dbReference type="PANTHER" id="PTHR12131:SF1">
    <property type="entry name" value="ATP-DEPENDENT RNA HELICASE SUPV3L1, MITOCHONDRIAL-RELATED"/>
    <property type="match status" value="1"/>
</dbReference>
<dbReference type="GO" id="GO:0005524">
    <property type="term" value="F:ATP binding"/>
    <property type="evidence" value="ECO:0007669"/>
    <property type="project" value="UniProtKB-KW"/>
</dbReference>
<dbReference type="InterPro" id="IPR055206">
    <property type="entry name" value="DEXQc_SUV3"/>
</dbReference>
<name>C4QXQ1_KOMPG</name>
<dbReference type="InterPro" id="IPR001650">
    <property type="entry name" value="Helicase_C-like"/>
</dbReference>
<keyword evidence="7" id="KW-0809">Transit peptide</keyword>
<dbReference type="GO" id="GO:0006264">
    <property type="term" value="P:mitochondrial DNA replication"/>
    <property type="evidence" value="ECO:0007669"/>
    <property type="project" value="EnsemblFungi"/>
</dbReference>
<dbReference type="KEGG" id="ppa:PAS_chr1-4_0191"/>
<dbReference type="EMBL" id="FN392319">
    <property type="protein sequence ID" value="CAY68024.1"/>
    <property type="molecule type" value="Genomic_DNA"/>
</dbReference>
<dbReference type="HOGENOM" id="CLU_010647_2_2_1"/>
<dbReference type="OrthoDB" id="6692397at2759"/>
<dbReference type="InterPro" id="IPR014001">
    <property type="entry name" value="Helicase_ATP-bd"/>
</dbReference>
<dbReference type="Gene3D" id="1.20.272.40">
    <property type="match status" value="1"/>
</dbReference>
<dbReference type="CDD" id="cd18805">
    <property type="entry name" value="SF2_C_suv3"/>
    <property type="match status" value="1"/>
</dbReference>
<protein>
    <recommendedName>
        <fullName evidence="2">RNA helicase</fullName>
        <ecNumber evidence="2">3.6.4.13</ecNumber>
    </recommendedName>
</protein>
<dbReference type="GO" id="GO:0000957">
    <property type="term" value="P:mitochondrial RNA catabolic process"/>
    <property type="evidence" value="ECO:0007669"/>
    <property type="project" value="EnsemblFungi"/>
</dbReference>
<dbReference type="eggNOG" id="KOG0953">
    <property type="taxonomic scope" value="Eukaryota"/>
</dbReference>
<dbReference type="GO" id="GO:0008859">
    <property type="term" value="F:exoribonuclease II activity"/>
    <property type="evidence" value="ECO:0007669"/>
    <property type="project" value="EnsemblFungi"/>
</dbReference>
<dbReference type="SUPFAM" id="SSF52540">
    <property type="entry name" value="P-loop containing nucleoside triphosphate hydrolases"/>
    <property type="match status" value="1"/>
</dbReference>
<evidence type="ECO:0000256" key="4">
    <source>
        <dbReference type="ARBA" id="ARBA00022801"/>
    </source>
</evidence>
<dbReference type="FunCoup" id="C4QXQ1">
    <property type="interactions" value="695"/>
</dbReference>
<dbReference type="EC" id="3.6.4.13" evidence="2"/>
<dbReference type="InterPro" id="IPR044774">
    <property type="entry name" value="Suv3_DEXQc"/>
</dbReference>
<sequence>MLRTRAKSLLSNGLLRDVVSSQVRFRSNAMFTGRKKIKQNVGSNFKTSIKASKSQTSHTNLRDNINPTLHLLGNDLSGEEDSSQLKFSMGQNRSFSLVDEEVTYDPEIHSRISNVIQRDLSNIVNNIKAMKYSNLRSSLLKAFVKNDIEGFIAKNVALIDNIANVTQETIEKRFLSLAENSTEKFHEGYLTLHFPKLHEAHLSLWRNFLENRPLSPILEHVIYLGLKPHILLDTFNSPYNTQNIQKQNMTFNTIDITNPVEWFPEARKMKRKFIMHVGPTNSGKTYNALLRLEQSKTGYYAGPLRLLAREVYEKFQKKGVRCNLLTGEEVIPDYDDFGNQAGLTSGTVEMVPTTELFDVVVLDEIQMISDPDRGQSWTNVVIGVLAKEIHLCGEESSVPLIKRIIQETGDEIEVNKYNRLGQLVVDDKPIDISDLRRGDCIVSFSKNMILNTKSHIEDVTKFKCGVIYGALPPEVRSREAQKFNDGEYDLIVASDAIGMGLNLNINRVVFTTSQKYDGRSNIILSDSQFKQIGGRAGRFGVKSSTDSNKPPIGHVSAFDADILDNIRSGINAKIEYLQRAMLWPTDELWIKYYSMFPRGTTLVQMLERFEEDLKTLNASSNGLFQVSPTEFKKEAGNFFCNQLDKNLQSHFLITDQIRMLNVPISLDTEQSMNAHQNYLTGIKVDAIRDYLETVINRDVKSILDTKVITMLFSKVTCPSKPPEAKNKRNAGRGKPQYEELRSLETIHKLITVYTWLSYRYSKNFIDREGVTEMKDIVENTIVKELDNIRAFQLENNRFSISKKFKRK</sequence>
<evidence type="ECO:0000256" key="9">
    <source>
        <dbReference type="ARBA" id="ARBA00047984"/>
    </source>
</evidence>
<evidence type="ECO:0000256" key="5">
    <source>
        <dbReference type="ARBA" id="ARBA00022806"/>
    </source>
</evidence>
<dbReference type="GO" id="GO:0045025">
    <property type="term" value="C:mitochondrial degradosome"/>
    <property type="evidence" value="ECO:0007669"/>
    <property type="project" value="EnsemblFungi"/>
</dbReference>
<dbReference type="Pfam" id="PF12513">
    <property type="entry name" value="SUV3_C"/>
    <property type="match status" value="1"/>
</dbReference>
<dbReference type="InParanoid" id="C4QXQ1"/>
<dbReference type="InterPro" id="IPR050699">
    <property type="entry name" value="RNA-DNA_Helicase"/>
</dbReference>
<dbReference type="InterPro" id="IPR033749">
    <property type="entry name" value="Polyprenyl_synt_CS"/>
</dbReference>
<dbReference type="RefSeq" id="XP_002490305.1">
    <property type="nucleotide sequence ID" value="XM_002490260.1"/>
</dbReference>
<dbReference type="InterPro" id="IPR022192">
    <property type="entry name" value="SUV3_C"/>
</dbReference>
<feature type="domain" description="Helicase C-terminal" evidence="10">
    <location>
        <begin position="424"/>
        <end position="585"/>
    </location>
</feature>
<dbReference type="AlphaFoldDB" id="C4QXQ1"/>
<dbReference type="STRING" id="644223.C4QXQ1"/>
<keyword evidence="3" id="KW-0547">Nucleotide-binding</keyword>
<evidence type="ECO:0000259" key="10">
    <source>
        <dbReference type="PROSITE" id="PS51194"/>
    </source>
</evidence>
<keyword evidence="12" id="KW-1185">Reference proteome</keyword>
<dbReference type="PANTHER" id="PTHR12131">
    <property type="entry name" value="ATP-DEPENDENT RNA AND DNA HELICASE"/>
    <property type="match status" value="1"/>
</dbReference>
<dbReference type="CDD" id="cd17913">
    <property type="entry name" value="DEXQc_Suv3"/>
    <property type="match status" value="1"/>
</dbReference>
<comment type="subcellular location">
    <subcellularLocation>
        <location evidence="1">Mitochondrion</location>
    </subcellularLocation>
</comment>
<evidence type="ECO:0000256" key="6">
    <source>
        <dbReference type="ARBA" id="ARBA00022840"/>
    </source>
</evidence>
<dbReference type="Pfam" id="PF00271">
    <property type="entry name" value="Helicase_C"/>
    <property type="match status" value="1"/>
</dbReference>
<evidence type="ECO:0000256" key="1">
    <source>
        <dbReference type="ARBA" id="ARBA00004173"/>
    </source>
</evidence>
<keyword evidence="4" id="KW-0378">Hydrolase</keyword>
<dbReference type="InterPro" id="IPR027417">
    <property type="entry name" value="P-loop_NTPase"/>
</dbReference>
<organism evidence="11 12">
    <name type="scientific">Komagataella phaffii (strain GS115 / ATCC 20864)</name>
    <name type="common">Yeast</name>
    <name type="synonym">Pichia pastoris</name>
    <dbReference type="NCBI Taxonomy" id="644223"/>
    <lineage>
        <taxon>Eukaryota</taxon>
        <taxon>Fungi</taxon>
        <taxon>Dikarya</taxon>
        <taxon>Ascomycota</taxon>
        <taxon>Saccharomycotina</taxon>
        <taxon>Pichiomycetes</taxon>
        <taxon>Pichiales</taxon>
        <taxon>Pichiaceae</taxon>
        <taxon>Komagataella</taxon>
    </lineage>
</organism>
<evidence type="ECO:0000256" key="7">
    <source>
        <dbReference type="ARBA" id="ARBA00022946"/>
    </source>
</evidence>
<dbReference type="GO" id="GO:0003724">
    <property type="term" value="F:RNA helicase activity"/>
    <property type="evidence" value="ECO:0007669"/>
    <property type="project" value="UniProtKB-EC"/>
</dbReference>
<dbReference type="GO" id="GO:0000965">
    <property type="term" value="P:mitochondrial RNA 3'-end processing"/>
    <property type="evidence" value="ECO:0007669"/>
    <property type="project" value="TreeGrafter"/>
</dbReference>
<dbReference type="PROSITE" id="PS51194">
    <property type="entry name" value="HELICASE_CTER"/>
    <property type="match status" value="1"/>
</dbReference>
<dbReference type="SMART" id="SM00490">
    <property type="entry name" value="HELICc"/>
    <property type="match status" value="1"/>
</dbReference>
<dbReference type="Proteomes" id="UP000000314">
    <property type="component" value="Chromosome 1"/>
</dbReference>
<dbReference type="Gene3D" id="3.40.50.300">
    <property type="entry name" value="P-loop containing nucleotide triphosphate hydrolases"/>
    <property type="match status" value="2"/>
</dbReference>
<keyword evidence="5 11" id="KW-0347">Helicase</keyword>
<evidence type="ECO:0000256" key="2">
    <source>
        <dbReference type="ARBA" id="ARBA00012552"/>
    </source>
</evidence>
<dbReference type="GeneID" id="8197173"/>
<dbReference type="Gene3D" id="1.20.58.1080">
    <property type="match status" value="1"/>
</dbReference>
<evidence type="ECO:0000313" key="11">
    <source>
        <dbReference type="EMBL" id="CAY68024.1"/>
    </source>
</evidence>
<keyword evidence="8" id="KW-0496">Mitochondrion</keyword>
<dbReference type="PROSITE" id="PS00723">
    <property type="entry name" value="POLYPRENYL_SYNTHASE_1"/>
    <property type="match status" value="1"/>
</dbReference>
<dbReference type="GO" id="GO:0000372">
    <property type="term" value="P:Group I intron splicing"/>
    <property type="evidence" value="ECO:0007669"/>
    <property type="project" value="EnsemblFungi"/>
</dbReference>
<dbReference type="Pfam" id="PF22527">
    <property type="entry name" value="DEXQc_Suv3"/>
    <property type="match status" value="1"/>
</dbReference>
<evidence type="ECO:0000313" key="12">
    <source>
        <dbReference type="Proteomes" id="UP000000314"/>
    </source>
</evidence>
<dbReference type="FunFam" id="3.40.50.300:FF:000269">
    <property type="entry name" value="ATP-dependent RNA helicase SUPV3L1, mitochondrial"/>
    <property type="match status" value="1"/>
</dbReference>
<dbReference type="OMA" id="LMDTFIM"/>
<accession>C4QXQ1</accession>